<gene>
    <name evidence="2" type="ORF">BCR36DRAFT_294518</name>
</gene>
<keyword evidence="1" id="KW-0812">Transmembrane</keyword>
<reference evidence="2 3" key="2">
    <citation type="submission" date="2016-08" db="EMBL/GenBank/DDBJ databases">
        <title>Pervasive Adenine N6-methylation of Active Genes in Fungi.</title>
        <authorList>
            <consortium name="DOE Joint Genome Institute"/>
            <person name="Mondo S.J."/>
            <person name="Dannebaum R.O."/>
            <person name="Kuo R.C."/>
            <person name="Labutti K."/>
            <person name="Haridas S."/>
            <person name="Kuo A."/>
            <person name="Salamov A."/>
            <person name="Ahrendt S.R."/>
            <person name="Lipzen A."/>
            <person name="Sullivan W."/>
            <person name="Andreopoulos W.B."/>
            <person name="Clum A."/>
            <person name="Lindquist E."/>
            <person name="Daum C."/>
            <person name="Ramamoorthy G.K."/>
            <person name="Gryganskyi A."/>
            <person name="Culley D."/>
            <person name="Magnuson J.K."/>
            <person name="James T.Y."/>
            <person name="O'Malley M.A."/>
            <person name="Stajich J.E."/>
            <person name="Spatafora J.W."/>
            <person name="Visel A."/>
            <person name="Grigoriev I.V."/>
        </authorList>
    </citation>
    <scope>NUCLEOTIDE SEQUENCE [LARGE SCALE GENOMIC DNA]</scope>
    <source>
        <strain evidence="3">finn</strain>
    </source>
</reference>
<organism evidence="2 3">
    <name type="scientific">Piromyces finnis</name>
    <dbReference type="NCBI Taxonomy" id="1754191"/>
    <lineage>
        <taxon>Eukaryota</taxon>
        <taxon>Fungi</taxon>
        <taxon>Fungi incertae sedis</taxon>
        <taxon>Chytridiomycota</taxon>
        <taxon>Chytridiomycota incertae sedis</taxon>
        <taxon>Neocallimastigomycetes</taxon>
        <taxon>Neocallimastigales</taxon>
        <taxon>Neocallimastigaceae</taxon>
        <taxon>Piromyces</taxon>
    </lineage>
</organism>
<reference evidence="2 3" key="1">
    <citation type="submission" date="2016-08" db="EMBL/GenBank/DDBJ databases">
        <title>Genomes of anaerobic fungi encode conserved fungal cellulosomes for biomass hydrolysis.</title>
        <authorList>
            <consortium name="DOE Joint Genome Institute"/>
            <person name="Haitjema C.H."/>
            <person name="Gilmore S.P."/>
            <person name="Henske J.K."/>
            <person name="Solomon K.V."/>
            <person name="De Groot R."/>
            <person name="Kuo A."/>
            <person name="Mondo S.J."/>
            <person name="Salamov A.A."/>
            <person name="Labutti K."/>
            <person name="Zhao Z."/>
            <person name="Chiniquy J."/>
            <person name="Barry K."/>
            <person name="Brewer H.M."/>
            <person name="Purvine S.O."/>
            <person name="Wright A.T."/>
            <person name="Boxma B."/>
            <person name="Van Alen T."/>
            <person name="Hackstein J.H."/>
            <person name="Baker S.E."/>
            <person name="Grigoriev I.V."/>
            <person name="O'Malley M.A."/>
        </authorList>
    </citation>
    <scope>NUCLEOTIDE SEQUENCE [LARGE SCALE GENOMIC DNA]</scope>
    <source>
        <strain evidence="3">finn</strain>
    </source>
</reference>
<evidence type="ECO:0000256" key="1">
    <source>
        <dbReference type="SAM" id="Phobius"/>
    </source>
</evidence>
<evidence type="ECO:0000313" key="2">
    <source>
        <dbReference type="EMBL" id="ORX47929.1"/>
    </source>
</evidence>
<keyword evidence="3" id="KW-1185">Reference proteome</keyword>
<sequence>LISYASINNNAYKFNLFNQILNGICYLTIIILFSWDKIYYIITKKGNNSEYYFYSLKMDDFPSLQKLYYCGYTKNEREVIKRYIDFYKYTSQIIKITNGRVKYIKKRNKNSYRFSTNYDS</sequence>
<evidence type="ECO:0000313" key="3">
    <source>
        <dbReference type="Proteomes" id="UP000193719"/>
    </source>
</evidence>
<accession>A0A1Y1V5U4</accession>
<protein>
    <submittedName>
        <fullName evidence="2">Uncharacterized protein</fullName>
    </submittedName>
</protein>
<dbReference type="OrthoDB" id="10529458at2759"/>
<feature type="transmembrane region" description="Helical" evidence="1">
    <location>
        <begin position="16"/>
        <end position="35"/>
    </location>
</feature>
<keyword evidence="1" id="KW-0472">Membrane</keyword>
<keyword evidence="1" id="KW-1133">Transmembrane helix</keyword>
<name>A0A1Y1V5U4_9FUNG</name>
<proteinExistence type="predicted"/>
<feature type="non-terminal residue" evidence="2">
    <location>
        <position position="1"/>
    </location>
</feature>
<dbReference type="AlphaFoldDB" id="A0A1Y1V5U4"/>
<dbReference type="Proteomes" id="UP000193719">
    <property type="component" value="Unassembled WGS sequence"/>
</dbReference>
<comment type="caution">
    <text evidence="2">The sequence shown here is derived from an EMBL/GenBank/DDBJ whole genome shotgun (WGS) entry which is preliminary data.</text>
</comment>
<dbReference type="EMBL" id="MCFH01000029">
    <property type="protein sequence ID" value="ORX47929.1"/>
    <property type="molecule type" value="Genomic_DNA"/>
</dbReference>